<reference evidence="1 2" key="1">
    <citation type="submission" date="2021-03" db="EMBL/GenBank/DDBJ databases">
        <title>novel species isolated from a fishpond in China.</title>
        <authorList>
            <person name="Lu H."/>
            <person name="Cai Z."/>
        </authorList>
    </citation>
    <scope>NUCLEOTIDE SEQUENCE [LARGE SCALE GENOMIC DNA]</scope>
    <source>
        <strain evidence="1 2">H41</strain>
    </source>
</reference>
<gene>
    <name evidence="1" type="ORF">J0A68_20195</name>
</gene>
<evidence type="ECO:0000313" key="1">
    <source>
        <dbReference type="EMBL" id="MBN7813286.1"/>
    </source>
</evidence>
<sequence length="165" mass="18930">MWKFLRFNPLLCLPLICACSGEGGRSSDHTPLHHSPNVKVLTVSATKFEVPDIDSRFQVVTFAANFTEWSFLNSPWEKSQADFPEVEYIFYYSGDDTVGLKEWMVENKFAYPIFHDYKGEFKELNIVDKKLTSISFLVKDGKQLGLGHAANPTYKEKLKRAFYGD</sequence>
<dbReference type="EMBL" id="JAFKCT010000011">
    <property type="protein sequence ID" value="MBN7813286.1"/>
    <property type="molecule type" value="Genomic_DNA"/>
</dbReference>
<comment type="caution">
    <text evidence="1">The sequence shown here is derived from an EMBL/GenBank/DDBJ whole genome shotgun (WGS) entry which is preliminary data.</text>
</comment>
<name>A0ABS3CAV8_9BACT</name>
<proteinExistence type="predicted"/>
<keyword evidence="2" id="KW-1185">Reference proteome</keyword>
<dbReference type="PROSITE" id="PS51257">
    <property type="entry name" value="PROKAR_LIPOPROTEIN"/>
    <property type="match status" value="1"/>
</dbReference>
<dbReference type="RefSeq" id="WP_206580061.1">
    <property type="nucleotide sequence ID" value="NZ_JAFKCT010000011.1"/>
</dbReference>
<protein>
    <recommendedName>
        <fullName evidence="3">Lipoprotein</fullName>
    </recommendedName>
</protein>
<accession>A0ABS3CAV8</accession>
<evidence type="ECO:0000313" key="2">
    <source>
        <dbReference type="Proteomes" id="UP000664317"/>
    </source>
</evidence>
<dbReference type="Proteomes" id="UP000664317">
    <property type="component" value="Unassembled WGS sequence"/>
</dbReference>
<evidence type="ECO:0008006" key="3">
    <source>
        <dbReference type="Google" id="ProtNLM"/>
    </source>
</evidence>
<organism evidence="1 2">
    <name type="scientific">Algoriphagus oliviformis</name>
    <dbReference type="NCBI Taxonomy" id="2811231"/>
    <lineage>
        <taxon>Bacteria</taxon>
        <taxon>Pseudomonadati</taxon>
        <taxon>Bacteroidota</taxon>
        <taxon>Cytophagia</taxon>
        <taxon>Cytophagales</taxon>
        <taxon>Cyclobacteriaceae</taxon>
        <taxon>Algoriphagus</taxon>
    </lineage>
</organism>